<gene>
    <name evidence="2" type="ORF">DSM104443_00608</name>
</gene>
<dbReference type="KEGG" id="uru:DSM104443_00608"/>
<accession>A0A6M4GQD4</accession>
<keyword evidence="1" id="KW-0732">Signal</keyword>
<evidence type="ECO:0000313" key="2">
    <source>
        <dbReference type="EMBL" id="QJR09559.1"/>
    </source>
</evidence>
<organism evidence="2 3">
    <name type="scientific">Usitatibacter rugosus</name>
    <dbReference type="NCBI Taxonomy" id="2732067"/>
    <lineage>
        <taxon>Bacteria</taxon>
        <taxon>Pseudomonadati</taxon>
        <taxon>Pseudomonadota</taxon>
        <taxon>Betaproteobacteria</taxon>
        <taxon>Nitrosomonadales</taxon>
        <taxon>Usitatibacteraceae</taxon>
        <taxon>Usitatibacter</taxon>
    </lineage>
</organism>
<protein>
    <submittedName>
        <fullName evidence="2">Uncharacterized protein</fullName>
    </submittedName>
</protein>
<dbReference type="RefSeq" id="WP_171089368.1">
    <property type="nucleotide sequence ID" value="NZ_CP053069.1"/>
</dbReference>
<dbReference type="EMBL" id="CP053069">
    <property type="protein sequence ID" value="QJR09559.1"/>
    <property type="molecule type" value="Genomic_DNA"/>
</dbReference>
<keyword evidence="3" id="KW-1185">Reference proteome</keyword>
<evidence type="ECO:0000313" key="3">
    <source>
        <dbReference type="Proteomes" id="UP000501534"/>
    </source>
</evidence>
<sequence length="693" mass="73401">MNFPRACLALLCAFASTAFAADRIWTGSSPASPKRWSDRFNWEGNVAPQPNDRLIFPATSNAKASLNDYPLTPFSGIVFNDPAGHAITSDVPPLRLSGALPIVVEAEGGTFTTGAIAIAANSARVTVNRPPGAPPGDAPVLLPGVITVSSLDRFEATTGRIVFTEAISFPEFPQGGGITVAGNIELRIRAPYNISTRIEGGVVKVTSKFGTQGATLWAGRLEYGPFQPGEDPNYIDANLYLTGPPEPELGNVSTVVPIFRGVLRVEGTQTFVGGALTFAGPINGAGVMRLKVTGNGCATYASSENSFTGGIDIAQGTLCFLQDERIPNAVPVTVSAAGTLQLGAGGVNHSSPIRETVRSLSCAGKLNFLEAGMVSLRVLQPSSIAGCQLSVTPGVSVDAARGITLVANESGQPFTGAFSNAPEGTSYTINGTPMRLTYHGGTGNDIALVAAPSGEAPSVQDMWWVGPGENGWGMSIVQHGEKLFGVIYAYDITQRPTWFVMSSGAWNANHTEYTGDVYTPSGAPFFAYDAARFAVGEKVGRITIAFADAQHATLRYTIHDITGEKAIVRQQFGPAVSRVHADNSDMWWGGVTQNGWGVAVIQQYESVFLVWFTYDAAGAARWYVMPAGTWTGNAFSGRIYRTIGTPWDSSRYDPASFRSIDVGSFSVRFDAPATLEYTIDGRQGTLAIGRTPF</sequence>
<name>A0A6M4GQD4_9PROT</name>
<evidence type="ECO:0000256" key="1">
    <source>
        <dbReference type="SAM" id="SignalP"/>
    </source>
</evidence>
<feature type="chain" id="PRO_5026973580" evidence="1">
    <location>
        <begin position="21"/>
        <end position="693"/>
    </location>
</feature>
<dbReference type="Proteomes" id="UP000501534">
    <property type="component" value="Chromosome"/>
</dbReference>
<proteinExistence type="predicted"/>
<reference evidence="2 3" key="1">
    <citation type="submission" date="2020-04" db="EMBL/GenBank/DDBJ databases">
        <title>Usitatibacter rugosus gen. nov., sp. nov. and Usitatibacter palustris sp. nov., novel members of Usitatibacteraceae fam. nov. within the order Nitrosomonadales isolated from soil.</title>
        <authorList>
            <person name="Huber K.J."/>
            <person name="Neumann-Schaal M."/>
            <person name="Geppert A."/>
            <person name="Luckner M."/>
            <person name="Wanner G."/>
            <person name="Overmann J."/>
        </authorList>
    </citation>
    <scope>NUCLEOTIDE SEQUENCE [LARGE SCALE GENOMIC DNA]</scope>
    <source>
        <strain evidence="2 3">0125_3</strain>
    </source>
</reference>
<dbReference type="AlphaFoldDB" id="A0A6M4GQD4"/>
<feature type="signal peptide" evidence="1">
    <location>
        <begin position="1"/>
        <end position="20"/>
    </location>
</feature>